<keyword evidence="12" id="KW-0175">Coiled coil</keyword>
<dbReference type="InterPro" id="IPR001789">
    <property type="entry name" value="Sig_transdc_resp-reg_receiver"/>
</dbReference>
<dbReference type="SUPFAM" id="SSF47384">
    <property type="entry name" value="Homodimeric domain of signal transducing histidine kinase"/>
    <property type="match status" value="1"/>
</dbReference>
<dbReference type="SMART" id="SM00086">
    <property type="entry name" value="PAC"/>
    <property type="match status" value="3"/>
</dbReference>
<dbReference type="SUPFAM" id="SSF55785">
    <property type="entry name" value="PYP-like sensor domain (PAS domain)"/>
    <property type="match status" value="3"/>
</dbReference>
<dbReference type="PRINTS" id="PR00344">
    <property type="entry name" value="BCTRLSENSOR"/>
</dbReference>
<evidence type="ECO:0000259" key="14">
    <source>
        <dbReference type="PROSITE" id="PS50110"/>
    </source>
</evidence>
<evidence type="ECO:0000259" key="15">
    <source>
        <dbReference type="PROSITE" id="PS50112"/>
    </source>
</evidence>
<organism evidence="17 18">
    <name type="scientific">Thioclava indica</name>
    <dbReference type="NCBI Taxonomy" id="1353528"/>
    <lineage>
        <taxon>Bacteria</taxon>
        <taxon>Pseudomonadati</taxon>
        <taxon>Pseudomonadota</taxon>
        <taxon>Alphaproteobacteria</taxon>
        <taxon>Rhodobacterales</taxon>
        <taxon>Paracoccaceae</taxon>
        <taxon>Thioclava</taxon>
    </lineage>
</organism>
<dbReference type="NCBIfam" id="TIGR00229">
    <property type="entry name" value="sensory_box"/>
    <property type="match status" value="3"/>
</dbReference>
<name>A0A074JCJ8_9RHOB</name>
<dbReference type="PROSITE" id="PS50110">
    <property type="entry name" value="RESPONSE_REGULATORY"/>
    <property type="match status" value="1"/>
</dbReference>
<dbReference type="CDD" id="cd16922">
    <property type="entry name" value="HATPase_EvgS-ArcB-TorS-like"/>
    <property type="match status" value="1"/>
</dbReference>
<dbReference type="CDD" id="cd00130">
    <property type="entry name" value="PAS"/>
    <property type="match status" value="3"/>
</dbReference>
<feature type="domain" description="PAC" evidence="16">
    <location>
        <begin position="476"/>
        <end position="529"/>
    </location>
</feature>
<dbReference type="SMART" id="SM00091">
    <property type="entry name" value="PAS"/>
    <property type="match status" value="3"/>
</dbReference>
<dbReference type="GO" id="GO:0005886">
    <property type="term" value="C:plasma membrane"/>
    <property type="evidence" value="ECO:0007669"/>
    <property type="project" value="TreeGrafter"/>
</dbReference>
<dbReference type="SUPFAM" id="SSF55874">
    <property type="entry name" value="ATPase domain of HSP90 chaperone/DNA topoisomerase II/histidine kinase"/>
    <property type="match status" value="1"/>
</dbReference>
<evidence type="ECO:0000256" key="4">
    <source>
        <dbReference type="ARBA" id="ARBA00022679"/>
    </source>
</evidence>
<dbReference type="STRING" id="1353528.DT23_18575"/>
<dbReference type="InterPro" id="IPR011006">
    <property type="entry name" value="CheY-like_superfamily"/>
</dbReference>
<feature type="domain" description="PAC" evidence="16">
    <location>
        <begin position="352"/>
        <end position="405"/>
    </location>
</feature>
<comment type="subunit">
    <text evidence="9">At low DSF concentrations, interacts with RpfF.</text>
</comment>
<evidence type="ECO:0000313" key="18">
    <source>
        <dbReference type="Proteomes" id="UP000027471"/>
    </source>
</evidence>
<dbReference type="Gene3D" id="3.30.565.10">
    <property type="entry name" value="Histidine kinase-like ATPase, C-terminal domain"/>
    <property type="match status" value="1"/>
</dbReference>
<dbReference type="CDD" id="cd17546">
    <property type="entry name" value="REC_hyHK_CKI1_RcsC-like"/>
    <property type="match status" value="1"/>
</dbReference>
<dbReference type="OrthoDB" id="9801651at2"/>
<dbReference type="Pfam" id="PF08447">
    <property type="entry name" value="PAS_3"/>
    <property type="match status" value="2"/>
</dbReference>
<evidence type="ECO:0000256" key="5">
    <source>
        <dbReference type="ARBA" id="ARBA00022741"/>
    </source>
</evidence>
<dbReference type="Proteomes" id="UP000027471">
    <property type="component" value="Unassembled WGS sequence"/>
</dbReference>
<dbReference type="InterPro" id="IPR036890">
    <property type="entry name" value="HATPase_C_sf"/>
</dbReference>
<dbReference type="AlphaFoldDB" id="A0A074JCJ8"/>
<keyword evidence="7" id="KW-0067">ATP-binding</keyword>
<dbReference type="PROSITE" id="PS50113">
    <property type="entry name" value="PAC"/>
    <property type="match status" value="3"/>
</dbReference>
<reference evidence="17 18" key="1">
    <citation type="journal article" date="2015" name="Antonie Van Leeuwenhoek">
        <title>Thioclava indica sp. nov., isolated from surface seawater of the Indian Ocean.</title>
        <authorList>
            <person name="Liu Y."/>
            <person name="Lai Q."/>
            <person name="Du J."/>
            <person name="Xu H."/>
            <person name="Jiang L."/>
            <person name="Shao Z."/>
        </authorList>
    </citation>
    <scope>NUCLEOTIDE SEQUENCE [LARGE SCALE GENOMIC DNA]</scope>
    <source>
        <strain evidence="17 18">DT23-4</strain>
    </source>
</reference>
<dbReference type="SMART" id="SM00388">
    <property type="entry name" value="HisKA"/>
    <property type="match status" value="1"/>
</dbReference>
<feature type="domain" description="Response regulatory" evidence="14">
    <location>
        <begin position="925"/>
        <end position="1044"/>
    </location>
</feature>
<dbReference type="FunFam" id="1.10.287.130:FF:000002">
    <property type="entry name" value="Two-component osmosensing histidine kinase"/>
    <property type="match status" value="1"/>
</dbReference>
<dbReference type="InterPro" id="IPR035965">
    <property type="entry name" value="PAS-like_dom_sf"/>
</dbReference>
<dbReference type="EC" id="2.7.13.3" evidence="2"/>
<dbReference type="FunFam" id="3.30.565.10:FF:000010">
    <property type="entry name" value="Sensor histidine kinase RcsC"/>
    <property type="match status" value="1"/>
</dbReference>
<dbReference type="GO" id="GO:0009927">
    <property type="term" value="F:histidine phosphotransfer kinase activity"/>
    <property type="evidence" value="ECO:0007669"/>
    <property type="project" value="TreeGrafter"/>
</dbReference>
<evidence type="ECO:0000256" key="12">
    <source>
        <dbReference type="SAM" id="Coils"/>
    </source>
</evidence>
<dbReference type="Gene3D" id="3.30.450.20">
    <property type="entry name" value="PAS domain"/>
    <property type="match status" value="3"/>
</dbReference>
<dbReference type="PANTHER" id="PTHR43047:SF72">
    <property type="entry name" value="OSMOSENSING HISTIDINE PROTEIN KINASE SLN1"/>
    <property type="match status" value="1"/>
</dbReference>
<dbReference type="SMART" id="SM00448">
    <property type="entry name" value="REC"/>
    <property type="match status" value="1"/>
</dbReference>
<protein>
    <recommendedName>
        <fullName evidence="10">Sensory/regulatory protein RpfC</fullName>
        <ecNumber evidence="2">2.7.13.3</ecNumber>
    </recommendedName>
</protein>
<dbReference type="InterPro" id="IPR003661">
    <property type="entry name" value="HisK_dim/P_dom"/>
</dbReference>
<accession>A0A074JCJ8</accession>
<evidence type="ECO:0000256" key="6">
    <source>
        <dbReference type="ARBA" id="ARBA00022777"/>
    </source>
</evidence>
<evidence type="ECO:0000259" key="16">
    <source>
        <dbReference type="PROSITE" id="PS50113"/>
    </source>
</evidence>
<dbReference type="InterPro" id="IPR013655">
    <property type="entry name" value="PAS_fold_3"/>
</dbReference>
<comment type="catalytic activity">
    <reaction evidence="1">
        <text>ATP + protein L-histidine = ADP + protein N-phospho-L-histidine.</text>
        <dbReference type="EC" id="2.7.13.3"/>
    </reaction>
</comment>
<keyword evidence="8" id="KW-0902">Two-component regulatory system</keyword>
<feature type="domain" description="PAS" evidence="15">
    <location>
        <begin position="275"/>
        <end position="348"/>
    </location>
</feature>
<dbReference type="InterPro" id="IPR000700">
    <property type="entry name" value="PAS-assoc_C"/>
</dbReference>
<dbReference type="InterPro" id="IPR005467">
    <property type="entry name" value="His_kinase_dom"/>
</dbReference>
<dbReference type="PROSITE" id="PS50112">
    <property type="entry name" value="PAS"/>
    <property type="match status" value="2"/>
</dbReference>
<sequence>MRKDFAATAEEAEQSNQADVHDQPLLIEVLTRLAALPDQDVYSGIETVLTQLKRDIGADTLCLFSVSSTGQLDRIQQLSNHAPEDDAARSHRLAAKQALAGEPPVRERANCAGVEALVASNPAGAASVVLTIEPADAARNTAIQQVLGVVAAALKRAPLGDEALRSDLIEAADKFELGLAVYDAAGKLQFRNPTFARFFKPFEGSIETLDAAQETIESLTLKLVLPGEERAETRPADANKRIMVSDGRILDLKMRPLASGSTLIQCADIGGCPIEKARLRAAIDGAGLGTWEWTISTGAHKINARWAEMLGYTFEECDAMTQDRFQNLVHPDSLKTLKKSSAKVLTGESESFEAEIQMFHKSGRLVWVKSQGSVAAFDANGAPAIMSGIHLDISDLKLAESRILNLLEGAHTGTWDWDLITDTQIGNQQWVEMLGYCDEEIGRITYNTWRSYVHPDDIEAVEEGVKRAIEGETDSLIAEYRMRHNDGHWVWLLDRAKVVSRDRDGRAAFIAGIQIDISEQKAREEALKQAKAELERVFNERNTAEKRLADIAAVSDDLFWEQDRDMRFQFLSHRKFRNLSGENKSELMGRTLQEWLEDRPYERASPNWNGLLAKLEAREAFRDFVCEVYSEQSGEQRWLRFNGAPAYNAEGEFLGYRGVGSDITQLYRAKLKAEDASRSKTLFLANMSHEIRTPLNGVLGMAEVLDNTLSDPAQKKMIRTIRSSGESLLNILNDILDMSKIEARKLELELLPFDPTELAKRVEELHQLHAEEKGLDFEVSIAMSAQTPRIGDRHRIRQILNNLISNAIKFTDSGEVSVNLKGKPGRPFVIEVTDTGIGMSEKHIADIHNDFTQADPSITRRFGGTGLGMSITKNLVEMMQGTISVQSELGAGTTITVELPLPVAEDTEVQPRPAETSEMSLAGRHILIADDNPTNCTVLEHIVKQLGATTVITTNGLEALHAWEKETFDLLLLDIAMPVMDGKTALQTIRESEAKSERPYTYAIAVTANVMPYQVSEYIECGFDVTIAKPVSAKQICHAAAALLEEI</sequence>
<dbReference type="InterPro" id="IPR004358">
    <property type="entry name" value="Sig_transdc_His_kin-like_C"/>
</dbReference>
<dbReference type="InterPro" id="IPR013656">
    <property type="entry name" value="PAS_4"/>
</dbReference>
<keyword evidence="5" id="KW-0547">Nucleotide-binding</keyword>
<dbReference type="eggNOG" id="COG2205">
    <property type="taxonomic scope" value="Bacteria"/>
</dbReference>
<keyword evidence="3 11" id="KW-0597">Phosphoprotein</keyword>
<dbReference type="EMBL" id="AUNB01000070">
    <property type="protein sequence ID" value="KEO53328.1"/>
    <property type="molecule type" value="Genomic_DNA"/>
</dbReference>
<evidence type="ECO:0000256" key="7">
    <source>
        <dbReference type="ARBA" id="ARBA00022840"/>
    </source>
</evidence>
<dbReference type="SUPFAM" id="SSF52172">
    <property type="entry name" value="CheY-like"/>
    <property type="match status" value="1"/>
</dbReference>
<dbReference type="Gene3D" id="1.10.287.130">
    <property type="match status" value="1"/>
</dbReference>
<dbReference type="InterPro" id="IPR036097">
    <property type="entry name" value="HisK_dim/P_sf"/>
</dbReference>
<dbReference type="InterPro" id="IPR000014">
    <property type="entry name" value="PAS"/>
</dbReference>
<dbReference type="InterPro" id="IPR003594">
    <property type="entry name" value="HATPase_dom"/>
</dbReference>
<dbReference type="PROSITE" id="PS50109">
    <property type="entry name" value="HIS_KIN"/>
    <property type="match status" value="1"/>
</dbReference>
<evidence type="ECO:0000256" key="10">
    <source>
        <dbReference type="ARBA" id="ARBA00068150"/>
    </source>
</evidence>
<dbReference type="Pfam" id="PF00512">
    <property type="entry name" value="HisKA"/>
    <property type="match status" value="1"/>
</dbReference>
<dbReference type="Pfam" id="PF02518">
    <property type="entry name" value="HATPase_c"/>
    <property type="match status" value="1"/>
</dbReference>
<evidence type="ECO:0000313" key="17">
    <source>
        <dbReference type="EMBL" id="KEO53328.1"/>
    </source>
</evidence>
<evidence type="ECO:0000256" key="1">
    <source>
        <dbReference type="ARBA" id="ARBA00000085"/>
    </source>
</evidence>
<evidence type="ECO:0000256" key="9">
    <source>
        <dbReference type="ARBA" id="ARBA00064003"/>
    </source>
</evidence>
<feature type="coiled-coil region" evidence="12">
    <location>
        <begin position="517"/>
        <end position="547"/>
    </location>
</feature>
<dbReference type="Pfam" id="PF08448">
    <property type="entry name" value="PAS_4"/>
    <property type="match status" value="1"/>
</dbReference>
<dbReference type="InterPro" id="IPR001610">
    <property type="entry name" value="PAC"/>
</dbReference>
<keyword evidence="18" id="KW-1185">Reference proteome</keyword>
<evidence type="ECO:0000259" key="13">
    <source>
        <dbReference type="PROSITE" id="PS50109"/>
    </source>
</evidence>
<evidence type="ECO:0000256" key="8">
    <source>
        <dbReference type="ARBA" id="ARBA00023012"/>
    </source>
</evidence>
<evidence type="ECO:0000256" key="3">
    <source>
        <dbReference type="ARBA" id="ARBA00022553"/>
    </source>
</evidence>
<feature type="domain" description="PAC" evidence="16">
    <location>
        <begin position="622"/>
        <end position="675"/>
    </location>
</feature>
<feature type="domain" description="PAS" evidence="15">
    <location>
        <begin position="399"/>
        <end position="472"/>
    </location>
</feature>
<dbReference type="RefSeq" id="WP_051697368.1">
    <property type="nucleotide sequence ID" value="NZ_AUNB01000070.1"/>
</dbReference>
<feature type="modified residue" description="4-aspartylphosphate" evidence="11">
    <location>
        <position position="974"/>
    </location>
</feature>
<dbReference type="Gene3D" id="3.40.50.2300">
    <property type="match status" value="1"/>
</dbReference>
<dbReference type="GO" id="GO:0005524">
    <property type="term" value="F:ATP binding"/>
    <property type="evidence" value="ECO:0007669"/>
    <property type="project" value="UniProtKB-KW"/>
</dbReference>
<dbReference type="SMART" id="SM00387">
    <property type="entry name" value="HATPase_c"/>
    <property type="match status" value="1"/>
</dbReference>
<gene>
    <name evidence="17" type="ORF">DT23_18575</name>
</gene>
<dbReference type="PANTHER" id="PTHR43047">
    <property type="entry name" value="TWO-COMPONENT HISTIDINE PROTEIN KINASE"/>
    <property type="match status" value="1"/>
</dbReference>
<keyword evidence="4" id="KW-0808">Transferase</keyword>
<feature type="domain" description="Histidine kinase" evidence="13">
    <location>
        <begin position="686"/>
        <end position="903"/>
    </location>
</feature>
<evidence type="ECO:0000256" key="2">
    <source>
        <dbReference type="ARBA" id="ARBA00012438"/>
    </source>
</evidence>
<dbReference type="eggNOG" id="COG5002">
    <property type="taxonomic scope" value="Bacteria"/>
</dbReference>
<proteinExistence type="predicted"/>
<evidence type="ECO:0000256" key="11">
    <source>
        <dbReference type="PROSITE-ProRule" id="PRU00169"/>
    </source>
</evidence>
<dbReference type="CDD" id="cd00082">
    <property type="entry name" value="HisKA"/>
    <property type="match status" value="1"/>
</dbReference>
<comment type="caution">
    <text evidence="17">The sequence shown here is derived from an EMBL/GenBank/DDBJ whole genome shotgun (WGS) entry which is preliminary data.</text>
</comment>
<dbReference type="GO" id="GO:0000155">
    <property type="term" value="F:phosphorelay sensor kinase activity"/>
    <property type="evidence" value="ECO:0007669"/>
    <property type="project" value="InterPro"/>
</dbReference>
<keyword evidence="6" id="KW-0418">Kinase</keyword>
<dbReference type="Pfam" id="PF00072">
    <property type="entry name" value="Response_reg"/>
    <property type="match status" value="1"/>
</dbReference>